<gene>
    <name evidence="2" type="ORF">MU0053_000278</name>
</gene>
<protein>
    <submittedName>
        <fullName evidence="2">Uncharacterized protein</fullName>
    </submittedName>
</protein>
<evidence type="ECO:0000313" key="2">
    <source>
        <dbReference type="EMBL" id="CAJ1495126.1"/>
    </source>
</evidence>
<sequence>MRELPQQDHCDLGLVPDQDRTEDLRPGKRNAPGWCANTAEGDQNNPLTQEQEL</sequence>
<proteinExistence type="predicted"/>
<evidence type="ECO:0000313" key="3">
    <source>
        <dbReference type="Proteomes" id="UP001190465"/>
    </source>
</evidence>
<feature type="region of interest" description="Disordered" evidence="1">
    <location>
        <begin position="1"/>
        <end position="53"/>
    </location>
</feature>
<keyword evidence="3" id="KW-1185">Reference proteome</keyword>
<evidence type="ECO:0000256" key="1">
    <source>
        <dbReference type="SAM" id="MobiDB-lite"/>
    </source>
</evidence>
<feature type="compositionally biased region" description="Polar residues" evidence="1">
    <location>
        <begin position="40"/>
        <end position="53"/>
    </location>
</feature>
<dbReference type="RefSeq" id="WP_308480647.1">
    <property type="nucleotide sequence ID" value="NZ_OY726397.1"/>
</dbReference>
<feature type="compositionally biased region" description="Basic and acidic residues" evidence="1">
    <location>
        <begin position="1"/>
        <end position="26"/>
    </location>
</feature>
<dbReference type="EMBL" id="OY726397">
    <property type="protein sequence ID" value="CAJ1495126.1"/>
    <property type="molecule type" value="Genomic_DNA"/>
</dbReference>
<name>A0ABM9L9D3_9MYCO</name>
<accession>A0ABM9L9D3</accession>
<organism evidence="2 3">
    <name type="scientific">[Mycobacterium] burgundiense</name>
    <dbReference type="NCBI Taxonomy" id="3064286"/>
    <lineage>
        <taxon>Bacteria</taxon>
        <taxon>Bacillati</taxon>
        <taxon>Actinomycetota</taxon>
        <taxon>Actinomycetes</taxon>
        <taxon>Mycobacteriales</taxon>
        <taxon>Mycobacteriaceae</taxon>
        <taxon>Mycolicibacterium</taxon>
    </lineage>
</organism>
<reference evidence="2 3" key="1">
    <citation type="submission" date="2023-08" db="EMBL/GenBank/DDBJ databases">
        <authorList>
            <person name="Folkvardsen B D."/>
            <person name="Norman A."/>
        </authorList>
    </citation>
    <scope>NUCLEOTIDE SEQUENCE [LARGE SCALE GENOMIC DNA]</scope>
    <source>
        <strain evidence="2 3">Mu0053</strain>
    </source>
</reference>
<dbReference type="Proteomes" id="UP001190465">
    <property type="component" value="Chromosome"/>
</dbReference>